<dbReference type="EMBL" id="JARJCW010000033">
    <property type="protein sequence ID" value="KAJ7208628.1"/>
    <property type="molecule type" value="Genomic_DNA"/>
</dbReference>
<accession>A0AAD6VC53</accession>
<dbReference type="Proteomes" id="UP001219525">
    <property type="component" value="Unassembled WGS sequence"/>
</dbReference>
<keyword evidence="3" id="KW-1185">Reference proteome</keyword>
<feature type="region of interest" description="Disordered" evidence="1">
    <location>
        <begin position="33"/>
        <end position="61"/>
    </location>
</feature>
<sequence>MATIATSGFFSLLPTTLNCALDNADNIRPNASTRECAVPSSSRSLSPRTSQNARARDDPSATSVAQAIAIDSFPDGVPRAPDALAAEGARRGAAAAAGSWLSTSSGESARPPRIRNTDHPGRERGRMGGHIDHERTSENLAQCLLPHIFPTGHRATYLEYDRRESQDFEVAQSALRAASTRAGRLLRGYCVAIAWRRRRRRHAGLRFRLSTQCKKNNGNVDRGGGDGMFYTPPSRHHHWGPIRAPAAPTAIAAVPWLQRHYQSILATVNSAYIAGYRELTAFCDDEAWGRGGGKERKLSFRHAKRACPAQTGMIGLIGHAFW</sequence>
<dbReference type="AlphaFoldDB" id="A0AAD6VC53"/>
<evidence type="ECO:0000256" key="1">
    <source>
        <dbReference type="SAM" id="MobiDB-lite"/>
    </source>
</evidence>
<reference evidence="2" key="1">
    <citation type="submission" date="2023-03" db="EMBL/GenBank/DDBJ databases">
        <title>Massive genome expansion in bonnet fungi (Mycena s.s.) driven by repeated elements and novel gene families across ecological guilds.</title>
        <authorList>
            <consortium name="Lawrence Berkeley National Laboratory"/>
            <person name="Harder C.B."/>
            <person name="Miyauchi S."/>
            <person name="Viragh M."/>
            <person name="Kuo A."/>
            <person name="Thoen E."/>
            <person name="Andreopoulos B."/>
            <person name="Lu D."/>
            <person name="Skrede I."/>
            <person name="Drula E."/>
            <person name="Henrissat B."/>
            <person name="Morin E."/>
            <person name="Kohler A."/>
            <person name="Barry K."/>
            <person name="LaButti K."/>
            <person name="Morin E."/>
            <person name="Salamov A."/>
            <person name="Lipzen A."/>
            <person name="Mereny Z."/>
            <person name="Hegedus B."/>
            <person name="Baldrian P."/>
            <person name="Stursova M."/>
            <person name="Weitz H."/>
            <person name="Taylor A."/>
            <person name="Grigoriev I.V."/>
            <person name="Nagy L.G."/>
            <person name="Martin F."/>
            <person name="Kauserud H."/>
        </authorList>
    </citation>
    <scope>NUCLEOTIDE SEQUENCE</scope>
    <source>
        <strain evidence="2">9144</strain>
    </source>
</reference>
<protein>
    <submittedName>
        <fullName evidence="2">Uncharacterized protein</fullName>
    </submittedName>
</protein>
<comment type="caution">
    <text evidence="2">The sequence shown here is derived from an EMBL/GenBank/DDBJ whole genome shotgun (WGS) entry which is preliminary data.</text>
</comment>
<feature type="region of interest" description="Disordered" evidence="1">
    <location>
        <begin position="96"/>
        <end position="126"/>
    </location>
</feature>
<organism evidence="2 3">
    <name type="scientific">Mycena pura</name>
    <dbReference type="NCBI Taxonomy" id="153505"/>
    <lineage>
        <taxon>Eukaryota</taxon>
        <taxon>Fungi</taxon>
        <taxon>Dikarya</taxon>
        <taxon>Basidiomycota</taxon>
        <taxon>Agaricomycotina</taxon>
        <taxon>Agaricomycetes</taxon>
        <taxon>Agaricomycetidae</taxon>
        <taxon>Agaricales</taxon>
        <taxon>Marasmiineae</taxon>
        <taxon>Mycenaceae</taxon>
        <taxon>Mycena</taxon>
    </lineage>
</organism>
<proteinExistence type="predicted"/>
<feature type="compositionally biased region" description="Low complexity" evidence="1">
    <location>
        <begin position="39"/>
        <end position="50"/>
    </location>
</feature>
<gene>
    <name evidence="2" type="ORF">GGX14DRAFT_395778</name>
</gene>
<feature type="compositionally biased region" description="Basic and acidic residues" evidence="1">
    <location>
        <begin position="115"/>
        <end position="126"/>
    </location>
</feature>
<evidence type="ECO:0000313" key="3">
    <source>
        <dbReference type="Proteomes" id="UP001219525"/>
    </source>
</evidence>
<name>A0AAD6VC53_9AGAR</name>
<evidence type="ECO:0000313" key="2">
    <source>
        <dbReference type="EMBL" id="KAJ7208628.1"/>
    </source>
</evidence>